<feature type="domain" description="NEL" evidence="3">
    <location>
        <begin position="68"/>
        <end position="246"/>
    </location>
</feature>
<reference evidence="5" key="1">
    <citation type="submission" date="2016-11" db="UniProtKB">
        <authorList>
            <consortium name="WormBaseParasite"/>
        </authorList>
    </citation>
    <scope>IDENTIFICATION</scope>
</reference>
<evidence type="ECO:0000256" key="1">
    <source>
        <dbReference type="ARBA" id="ARBA00022614"/>
    </source>
</evidence>
<dbReference type="InterPro" id="IPR029487">
    <property type="entry name" value="NEL_dom"/>
</dbReference>
<dbReference type="InterPro" id="IPR050216">
    <property type="entry name" value="LRR_domain-containing"/>
</dbReference>
<dbReference type="InterPro" id="IPR032675">
    <property type="entry name" value="LRR_dom_sf"/>
</dbReference>
<evidence type="ECO:0000256" key="2">
    <source>
        <dbReference type="ARBA" id="ARBA00022737"/>
    </source>
</evidence>
<dbReference type="WBParaSite" id="L893_g12205.t1">
    <property type="protein sequence ID" value="L893_g12205.t1"/>
    <property type="gene ID" value="L893_g12205"/>
</dbReference>
<dbReference type="Proteomes" id="UP000095287">
    <property type="component" value="Unplaced"/>
</dbReference>
<dbReference type="SUPFAM" id="SSF52058">
    <property type="entry name" value="L domain-like"/>
    <property type="match status" value="1"/>
</dbReference>
<sequence>MQLSELPEAFVEQFANTRWLNLSNNLFSTLPAALEAIPRITRLTFSYNSLVMDAAANAVLAKLVRLRILNLDHNPLITAPDVSTLADLRGLRLQHTGISTWPTGLMDLAMLEEVDLRANNIQVVPQDVLAPSAERVDRVLRINRVTSLHGNPIDADSQTLDSVRNCGDAVILVFSQLEVQVLINHALALGTQLGAEWSLMKLARGLYRLEQVELIARRVIDARVRAGTVVDEVEVRLAYRTALTEP</sequence>
<dbReference type="InterPro" id="IPR001611">
    <property type="entry name" value="Leu-rich_rpt"/>
</dbReference>
<evidence type="ECO:0000313" key="5">
    <source>
        <dbReference type="WBParaSite" id="L893_g12205.t1"/>
    </source>
</evidence>
<dbReference type="Gene3D" id="3.80.10.10">
    <property type="entry name" value="Ribonuclease Inhibitor"/>
    <property type="match status" value="1"/>
</dbReference>
<accession>A0A1I7Y382</accession>
<dbReference type="PANTHER" id="PTHR48051">
    <property type="match status" value="1"/>
</dbReference>
<dbReference type="GO" id="GO:0016567">
    <property type="term" value="P:protein ubiquitination"/>
    <property type="evidence" value="ECO:0007669"/>
    <property type="project" value="InterPro"/>
</dbReference>
<dbReference type="PANTHER" id="PTHR48051:SF54">
    <property type="entry name" value="LEUCINE-RICH REPEAT-CONTAINING PROTEIN"/>
    <property type="match status" value="1"/>
</dbReference>
<name>A0A1I7Y382_9BILA</name>
<dbReference type="GO" id="GO:0004842">
    <property type="term" value="F:ubiquitin-protein transferase activity"/>
    <property type="evidence" value="ECO:0007669"/>
    <property type="project" value="InterPro"/>
</dbReference>
<dbReference type="SMART" id="SM00369">
    <property type="entry name" value="LRR_TYP"/>
    <property type="match status" value="3"/>
</dbReference>
<keyword evidence="1" id="KW-0433">Leucine-rich repeat</keyword>
<dbReference type="PROSITE" id="PS51450">
    <property type="entry name" value="LRR"/>
    <property type="match status" value="1"/>
</dbReference>
<dbReference type="GO" id="GO:0005737">
    <property type="term" value="C:cytoplasm"/>
    <property type="evidence" value="ECO:0007669"/>
    <property type="project" value="TreeGrafter"/>
</dbReference>
<dbReference type="InterPro" id="IPR003591">
    <property type="entry name" value="Leu-rich_rpt_typical-subtyp"/>
</dbReference>
<organism evidence="4 5">
    <name type="scientific">Steinernema glaseri</name>
    <dbReference type="NCBI Taxonomy" id="37863"/>
    <lineage>
        <taxon>Eukaryota</taxon>
        <taxon>Metazoa</taxon>
        <taxon>Ecdysozoa</taxon>
        <taxon>Nematoda</taxon>
        <taxon>Chromadorea</taxon>
        <taxon>Rhabditida</taxon>
        <taxon>Tylenchina</taxon>
        <taxon>Panagrolaimomorpha</taxon>
        <taxon>Strongyloidoidea</taxon>
        <taxon>Steinernematidae</taxon>
        <taxon>Steinernema</taxon>
    </lineage>
</organism>
<evidence type="ECO:0000259" key="3">
    <source>
        <dbReference type="PROSITE" id="PS52053"/>
    </source>
</evidence>
<keyword evidence="2" id="KW-0677">Repeat</keyword>
<dbReference type="Pfam" id="PF14496">
    <property type="entry name" value="NEL"/>
    <property type="match status" value="1"/>
</dbReference>
<dbReference type="Gene3D" id="1.20.58.360">
    <property type="entry name" value="Shigella T3SS effector IpaH defines"/>
    <property type="match status" value="1"/>
</dbReference>
<dbReference type="PROSITE" id="PS52053">
    <property type="entry name" value="NEL"/>
    <property type="match status" value="1"/>
</dbReference>
<dbReference type="Pfam" id="PF00560">
    <property type="entry name" value="LRR_1"/>
    <property type="match status" value="1"/>
</dbReference>
<evidence type="ECO:0000313" key="4">
    <source>
        <dbReference type="Proteomes" id="UP000095287"/>
    </source>
</evidence>
<protein>
    <submittedName>
        <fullName evidence="5">NEL domain-containing protein</fullName>
    </submittedName>
</protein>
<dbReference type="AlphaFoldDB" id="A0A1I7Y382"/>
<keyword evidence="4" id="KW-1185">Reference proteome</keyword>
<proteinExistence type="predicted"/>